<dbReference type="SUPFAM" id="SSF50341">
    <property type="entry name" value="CheW-like"/>
    <property type="match status" value="1"/>
</dbReference>
<gene>
    <name evidence="2" type="ORF">DCO61_00325</name>
    <name evidence="3" type="ORF">LS64_000840</name>
</gene>
<proteinExistence type="predicted"/>
<dbReference type="Proteomes" id="UP000477070">
    <property type="component" value="Unassembled WGS sequence"/>
</dbReference>
<dbReference type="OrthoDB" id="9790406at2"/>
<reference evidence="2 5" key="4">
    <citation type="submission" date="2019-12" db="EMBL/GenBank/DDBJ databases">
        <title>Multi-Generational Helicobacter saguini Isolates.</title>
        <authorList>
            <person name="Mannion A."/>
            <person name="Shen Z."/>
            <person name="Fox J.G."/>
        </authorList>
    </citation>
    <scope>NUCLEOTIDE SEQUENCE [LARGE SCALE GENOMIC DNA]</scope>
    <source>
        <strain evidence="2">16-048</strain>
        <strain evidence="5">16-048 (F4)</strain>
    </source>
</reference>
<dbReference type="GO" id="GO:0006935">
    <property type="term" value="P:chemotaxis"/>
    <property type="evidence" value="ECO:0007669"/>
    <property type="project" value="InterPro"/>
</dbReference>
<dbReference type="RefSeq" id="WP_034570768.1">
    <property type="nucleotide sequence ID" value="NZ_JRMP02000001.1"/>
</dbReference>
<protein>
    <submittedName>
        <fullName evidence="3">Chemotaxis protein CheW</fullName>
    </submittedName>
</protein>
<evidence type="ECO:0000313" key="4">
    <source>
        <dbReference type="Proteomes" id="UP000029714"/>
    </source>
</evidence>
<dbReference type="PANTHER" id="PTHR22617:SF23">
    <property type="entry name" value="CHEMOTAXIS PROTEIN CHEW"/>
    <property type="match status" value="1"/>
</dbReference>
<dbReference type="AlphaFoldDB" id="A0A347VQT7"/>
<comment type="caution">
    <text evidence="3">The sequence shown here is derived from an EMBL/GenBank/DDBJ whole genome shotgun (WGS) entry which is preliminary data.</text>
</comment>
<dbReference type="GO" id="GO:0007165">
    <property type="term" value="P:signal transduction"/>
    <property type="evidence" value="ECO:0007669"/>
    <property type="project" value="InterPro"/>
</dbReference>
<organism evidence="3 4">
    <name type="scientific">Helicobacter saguini</name>
    <dbReference type="NCBI Taxonomy" id="1548018"/>
    <lineage>
        <taxon>Bacteria</taxon>
        <taxon>Pseudomonadati</taxon>
        <taxon>Campylobacterota</taxon>
        <taxon>Epsilonproteobacteria</taxon>
        <taxon>Campylobacterales</taxon>
        <taxon>Helicobacteraceae</taxon>
        <taxon>Helicobacter</taxon>
    </lineage>
</organism>
<accession>A0A347VQT7</accession>
<dbReference type="PROSITE" id="PS50851">
    <property type="entry name" value="CHEW"/>
    <property type="match status" value="1"/>
</dbReference>
<reference evidence="3 4" key="2">
    <citation type="journal article" date="2016" name="Infect. Immun.">
        <title>Helicobacter saguini, a Novel Helicobacter Isolated from Cotton-Top Tamarins with Ulcerative Colitis, Has Proinflammatory Properties and Induces Typhlocolitis and Dysplasia in Gnotobiotic IL-10-/- Mice.</title>
        <authorList>
            <person name="Shen Z."/>
            <person name="Mannion A."/>
            <person name="Whary M.T."/>
            <person name="Muthupalani S."/>
            <person name="Sheh A."/>
            <person name="Feng Y."/>
            <person name="Gong G."/>
            <person name="Vandamme P."/>
            <person name="Holcombe H.R."/>
            <person name="Paster B.J."/>
            <person name="Fox J.G."/>
        </authorList>
    </citation>
    <scope>NUCLEOTIDE SEQUENCE [LARGE SCALE GENOMIC DNA]</scope>
    <source>
        <strain evidence="3 4">MIT 97-6194</strain>
    </source>
</reference>
<evidence type="ECO:0000313" key="2">
    <source>
        <dbReference type="EMBL" id="MWV68516.1"/>
    </source>
</evidence>
<name>A0A347VQT7_9HELI</name>
<dbReference type="EMBL" id="QBIU01000001">
    <property type="protein sequence ID" value="MWV68516.1"/>
    <property type="molecule type" value="Genomic_DNA"/>
</dbReference>
<reference evidence="3" key="3">
    <citation type="submission" date="2018-04" db="EMBL/GenBank/DDBJ databases">
        <authorList>
            <person name="Sheh A."/>
            <person name="Shen Z."/>
            <person name="Mannion A.J."/>
            <person name="Fox J.G."/>
        </authorList>
    </citation>
    <scope>NUCLEOTIDE SEQUENCE</scope>
    <source>
        <strain evidence="3">MIT 97-6194</strain>
    </source>
</reference>
<dbReference type="CDD" id="cd00732">
    <property type="entry name" value="CheW"/>
    <property type="match status" value="1"/>
</dbReference>
<keyword evidence="4" id="KW-1185">Reference proteome</keyword>
<dbReference type="Gene3D" id="2.30.30.40">
    <property type="entry name" value="SH3 Domains"/>
    <property type="match status" value="1"/>
</dbReference>
<dbReference type="STRING" id="1548018.LS64_03665"/>
<dbReference type="Pfam" id="PF01584">
    <property type="entry name" value="CheW"/>
    <property type="match status" value="1"/>
</dbReference>
<feature type="domain" description="CheW-like" evidence="1">
    <location>
        <begin position="30"/>
        <end position="168"/>
    </location>
</feature>
<dbReference type="GO" id="GO:0005829">
    <property type="term" value="C:cytosol"/>
    <property type="evidence" value="ECO:0007669"/>
    <property type="project" value="TreeGrafter"/>
</dbReference>
<dbReference type="SMART" id="SM00260">
    <property type="entry name" value="CheW"/>
    <property type="match status" value="1"/>
</dbReference>
<reference evidence="3 4" key="1">
    <citation type="journal article" date="2014" name="Genome Announc.">
        <title>Draft genome sequences of eight enterohepatic helicobacter species isolated from both laboratory and wild rodents.</title>
        <authorList>
            <person name="Sheh A."/>
            <person name="Shen Z."/>
            <person name="Fox J.G."/>
        </authorList>
    </citation>
    <scope>NUCLEOTIDE SEQUENCE [LARGE SCALE GENOMIC DNA]</scope>
    <source>
        <strain evidence="3 4">MIT 97-6194</strain>
    </source>
</reference>
<dbReference type="EMBL" id="JRMP02000001">
    <property type="protein sequence ID" value="TLD95941.1"/>
    <property type="molecule type" value="Genomic_DNA"/>
</dbReference>
<evidence type="ECO:0000313" key="5">
    <source>
        <dbReference type="Proteomes" id="UP000477070"/>
    </source>
</evidence>
<dbReference type="PANTHER" id="PTHR22617">
    <property type="entry name" value="CHEMOTAXIS SENSOR HISTIDINE KINASE-RELATED"/>
    <property type="match status" value="1"/>
</dbReference>
<dbReference type="InterPro" id="IPR036061">
    <property type="entry name" value="CheW-like_dom_sf"/>
</dbReference>
<dbReference type="InterPro" id="IPR039315">
    <property type="entry name" value="CheW"/>
</dbReference>
<sequence length="168" mass="18994">MDNSTLKDVFAKQQKQANGGSELHSDSENIVQLIGFVVGTEEFAVPILNVKEIIKPIDYTRVPGTPNYVMGVFNLRGNVYPLINLRMKFNIPPTKQDKDTRYLVVNHNDEIAGFVIDKLTEAIRIDESLVDPIPDTFNEQDNLLHGIAKQGDRLTTILRVDNLLKRTF</sequence>
<dbReference type="InterPro" id="IPR002545">
    <property type="entry name" value="CheW-lke_dom"/>
</dbReference>
<evidence type="ECO:0000313" key="3">
    <source>
        <dbReference type="EMBL" id="TLD95941.1"/>
    </source>
</evidence>
<dbReference type="Gene3D" id="2.40.50.180">
    <property type="entry name" value="CheA-289, Domain 4"/>
    <property type="match status" value="1"/>
</dbReference>
<dbReference type="Proteomes" id="UP000029714">
    <property type="component" value="Unassembled WGS sequence"/>
</dbReference>
<evidence type="ECO:0000259" key="1">
    <source>
        <dbReference type="PROSITE" id="PS50851"/>
    </source>
</evidence>